<evidence type="ECO:0000313" key="3">
    <source>
        <dbReference type="EMBL" id="EYU15279.1"/>
    </source>
</evidence>
<accession>A0A022PIB6</accession>
<dbReference type="SUPFAM" id="SSF47413">
    <property type="entry name" value="lambda repressor-like DNA-binding domains"/>
    <property type="match status" value="1"/>
</dbReference>
<protein>
    <submittedName>
        <fullName evidence="3">Addiction module antidote protein, HigA family</fullName>
    </submittedName>
</protein>
<proteinExistence type="predicted"/>
<dbReference type="PANTHER" id="PTHR36924">
    <property type="entry name" value="ANTITOXIN HIGA-1"/>
    <property type="match status" value="1"/>
</dbReference>
<dbReference type="SMART" id="SM00530">
    <property type="entry name" value="HTH_XRE"/>
    <property type="match status" value="1"/>
</dbReference>
<dbReference type="AlphaFoldDB" id="A0A022PIB6"/>
<dbReference type="RefSeq" id="WP_036778628.1">
    <property type="nucleotide sequence ID" value="NZ_CAWLTM010000087.1"/>
</dbReference>
<dbReference type="CDD" id="cd00093">
    <property type="entry name" value="HTH_XRE"/>
    <property type="match status" value="1"/>
</dbReference>
<dbReference type="PANTHER" id="PTHR36924:SF1">
    <property type="entry name" value="ANTITOXIN HIGA-1"/>
    <property type="match status" value="1"/>
</dbReference>
<dbReference type="InterPro" id="IPR013430">
    <property type="entry name" value="Toxin_antidote_HigA"/>
</dbReference>
<dbReference type="GO" id="GO:0003677">
    <property type="term" value="F:DNA binding"/>
    <property type="evidence" value="ECO:0007669"/>
    <property type="project" value="UniProtKB-KW"/>
</dbReference>
<dbReference type="Pfam" id="PF01381">
    <property type="entry name" value="HTH_3"/>
    <property type="match status" value="1"/>
</dbReference>
<evidence type="ECO:0000259" key="2">
    <source>
        <dbReference type="PROSITE" id="PS50943"/>
    </source>
</evidence>
<reference evidence="3 4" key="1">
    <citation type="submission" date="2014-03" db="EMBL/GenBank/DDBJ databases">
        <title>Draft Genome of Photorhabdus luminescens BA1, an Egyptian Isolate.</title>
        <authorList>
            <person name="Ghazal S."/>
            <person name="Hurst S.G.IV."/>
            <person name="Morris K."/>
            <person name="Thomas K."/>
            <person name="Tisa L.S."/>
        </authorList>
    </citation>
    <scope>NUCLEOTIDE SEQUENCE [LARGE SCALE GENOMIC DNA]</scope>
    <source>
        <strain evidence="3 4">BA1</strain>
    </source>
</reference>
<sequence length="100" mass="10933">MKMFNPPHPGEIIADSLEELGLGIRDLARALNVAPSTAQRLVSCKAAVTPEMAIKLSKVLGSSPRLWLKLQETYSLDKAEKTVDISKLTPLFKPAHLSHT</sequence>
<keyword evidence="1" id="KW-0238">DNA-binding</keyword>
<evidence type="ECO:0000256" key="1">
    <source>
        <dbReference type="ARBA" id="ARBA00023125"/>
    </source>
</evidence>
<feature type="domain" description="HTH cro/C1-type" evidence="2">
    <location>
        <begin position="13"/>
        <end position="67"/>
    </location>
</feature>
<dbReference type="InterPro" id="IPR001387">
    <property type="entry name" value="Cro/C1-type_HTH"/>
</dbReference>
<dbReference type="Gene3D" id="1.10.260.40">
    <property type="entry name" value="lambda repressor-like DNA-binding domains"/>
    <property type="match status" value="1"/>
</dbReference>
<gene>
    <name evidence="3" type="ORF">BA1DRAFT_02157</name>
</gene>
<dbReference type="Proteomes" id="UP000023464">
    <property type="component" value="Unassembled WGS sequence"/>
</dbReference>
<name>A0A022PIB6_9GAMM</name>
<dbReference type="EMBL" id="JFGV01000028">
    <property type="protein sequence ID" value="EYU15279.1"/>
    <property type="molecule type" value="Genomic_DNA"/>
</dbReference>
<dbReference type="PATRIC" id="fig|1393736.3.peg.2196"/>
<dbReference type="PROSITE" id="PS50943">
    <property type="entry name" value="HTH_CROC1"/>
    <property type="match status" value="1"/>
</dbReference>
<keyword evidence="4" id="KW-1185">Reference proteome</keyword>
<dbReference type="InterPro" id="IPR010982">
    <property type="entry name" value="Lambda_DNA-bd_dom_sf"/>
</dbReference>
<organism evidence="3 4">
    <name type="scientific">Photorhabdus aegyptia</name>
    <dbReference type="NCBI Taxonomy" id="2805098"/>
    <lineage>
        <taxon>Bacteria</taxon>
        <taxon>Pseudomonadati</taxon>
        <taxon>Pseudomonadota</taxon>
        <taxon>Gammaproteobacteria</taxon>
        <taxon>Enterobacterales</taxon>
        <taxon>Morganellaceae</taxon>
        <taxon>Photorhabdus</taxon>
    </lineage>
</organism>
<evidence type="ECO:0000313" key="4">
    <source>
        <dbReference type="Proteomes" id="UP000023464"/>
    </source>
</evidence>
<dbReference type="NCBIfam" id="TIGR02607">
    <property type="entry name" value="antidote_HigA"/>
    <property type="match status" value="1"/>
</dbReference>
<comment type="caution">
    <text evidence="3">The sequence shown here is derived from an EMBL/GenBank/DDBJ whole genome shotgun (WGS) entry which is preliminary data.</text>
</comment>